<dbReference type="AlphaFoldDB" id="A9B653"/>
<dbReference type="KEGG" id="hau:Haur_3628"/>
<accession>A9B653</accession>
<dbReference type="EMBL" id="CP000875">
    <property type="protein sequence ID" value="ABX06264.1"/>
    <property type="molecule type" value="Genomic_DNA"/>
</dbReference>
<sequence length="330" mass="36573">MRYRLLIGLIVVVILAVSCGRTQISNDERSAQSATLQTATSPIEPSHTQAPLIIYEPIVNTPTREYRLFTQKECGTYTEEPGPASFTINCWHGLVNGNDFFVDANGVRHKPANYAVLAGFLTIYKNGEFINHFHFPVELGGLTIVREMLPSLVISVGGHFESLFNLETYQWTDLEGMPIVLNPTTTIWPTISIPTIAPRIEILGVSLLDGDTNQPIPGFDPMPNPATIILDSLPTKHFNLQVHTNPATIGHVAFLFDGDTPYRIDDTPPYTFVEINERWSPQVGIYQLAVVASPGDSVEWQRNSTVIEMIVSKHPITPTIETKATPAKPR</sequence>
<dbReference type="Proteomes" id="UP000000787">
    <property type="component" value="Chromosome"/>
</dbReference>
<dbReference type="InParanoid" id="A9B653"/>
<dbReference type="HOGENOM" id="CLU_841377_0_0_0"/>
<dbReference type="BioCyc" id="HAUR316274:GHYA-3667-MONOMER"/>
<dbReference type="eggNOG" id="COG3291">
    <property type="taxonomic scope" value="Bacteria"/>
</dbReference>
<evidence type="ECO:0000313" key="1">
    <source>
        <dbReference type="EMBL" id="ABX06264.1"/>
    </source>
</evidence>
<evidence type="ECO:0000313" key="2">
    <source>
        <dbReference type="Proteomes" id="UP000000787"/>
    </source>
</evidence>
<proteinExistence type="predicted"/>
<protein>
    <submittedName>
        <fullName evidence="1">Uncharacterized protein</fullName>
    </submittedName>
</protein>
<name>A9B653_HERA2</name>
<dbReference type="PROSITE" id="PS51257">
    <property type="entry name" value="PROKAR_LIPOPROTEIN"/>
    <property type="match status" value="1"/>
</dbReference>
<gene>
    <name evidence="1" type="ordered locus">Haur_3628</name>
</gene>
<keyword evidence="2" id="KW-1185">Reference proteome</keyword>
<reference evidence="1 2" key="1">
    <citation type="journal article" date="2011" name="Stand. Genomic Sci.">
        <title>Complete genome sequence of the filamentous gliding predatory bacterium Herpetosiphon aurantiacus type strain (114-95(T)).</title>
        <authorList>
            <person name="Kiss H."/>
            <person name="Nett M."/>
            <person name="Domin N."/>
            <person name="Martin K."/>
            <person name="Maresca J.A."/>
            <person name="Copeland A."/>
            <person name="Lapidus A."/>
            <person name="Lucas S."/>
            <person name="Berry K.W."/>
            <person name="Glavina Del Rio T."/>
            <person name="Dalin E."/>
            <person name="Tice H."/>
            <person name="Pitluck S."/>
            <person name="Richardson P."/>
            <person name="Bruce D."/>
            <person name="Goodwin L."/>
            <person name="Han C."/>
            <person name="Detter J.C."/>
            <person name="Schmutz J."/>
            <person name="Brettin T."/>
            <person name="Land M."/>
            <person name="Hauser L."/>
            <person name="Kyrpides N.C."/>
            <person name="Ivanova N."/>
            <person name="Goker M."/>
            <person name="Woyke T."/>
            <person name="Klenk H.P."/>
            <person name="Bryant D.A."/>
        </authorList>
    </citation>
    <scope>NUCLEOTIDE SEQUENCE [LARGE SCALE GENOMIC DNA]</scope>
    <source>
        <strain evidence="2">ATCC 23779 / DSM 785 / 114-95</strain>
    </source>
</reference>
<organism evidence="1 2">
    <name type="scientific">Herpetosiphon aurantiacus (strain ATCC 23779 / DSM 785 / 114-95)</name>
    <dbReference type="NCBI Taxonomy" id="316274"/>
    <lineage>
        <taxon>Bacteria</taxon>
        <taxon>Bacillati</taxon>
        <taxon>Chloroflexota</taxon>
        <taxon>Chloroflexia</taxon>
        <taxon>Herpetosiphonales</taxon>
        <taxon>Herpetosiphonaceae</taxon>
        <taxon>Herpetosiphon</taxon>
    </lineage>
</organism>